<protein>
    <submittedName>
        <fullName evidence="2">Aldo/keto reductase</fullName>
    </submittedName>
</protein>
<dbReference type="Pfam" id="PF00248">
    <property type="entry name" value="Aldo_ket_red"/>
    <property type="match status" value="1"/>
</dbReference>
<dbReference type="Gene3D" id="3.20.20.100">
    <property type="entry name" value="NADP-dependent oxidoreductase domain"/>
    <property type="match status" value="1"/>
</dbReference>
<dbReference type="InterPro" id="IPR023210">
    <property type="entry name" value="NADP_OxRdtase_dom"/>
</dbReference>
<keyword evidence="3" id="KW-1185">Reference proteome</keyword>
<sequence>MCFAAIPASDDPDSRGLTRHVGLSNFTPALLEEALDLLDAPLFAHQVECHPLLPQEELCAHARELDYTVVAYSPRGPSLMCPSFRK</sequence>
<proteinExistence type="predicted"/>
<dbReference type="PRINTS" id="PR00069">
    <property type="entry name" value="ALDKETRDTASE"/>
</dbReference>
<reference evidence="2 3" key="1">
    <citation type="submission" date="2021-06" db="EMBL/GenBank/DDBJ databases">
        <title>Halomicroarcula sp. a new haloarchaeum isolated from saline soil.</title>
        <authorList>
            <person name="Duran-Viseras A."/>
            <person name="Sanchez-Porro C."/>
            <person name="Ventosa A."/>
        </authorList>
    </citation>
    <scope>NUCLEOTIDE SEQUENCE [LARGE SCALE GENOMIC DNA]</scope>
    <source>
        <strain evidence="2 3">F13</strain>
    </source>
</reference>
<dbReference type="PANTHER" id="PTHR11732">
    <property type="entry name" value="ALDO/KETO REDUCTASE"/>
    <property type="match status" value="1"/>
</dbReference>
<dbReference type="SUPFAM" id="SSF51430">
    <property type="entry name" value="NAD(P)-linked oxidoreductase"/>
    <property type="match status" value="1"/>
</dbReference>
<accession>A0AAW4PS08</accession>
<evidence type="ECO:0000259" key="1">
    <source>
        <dbReference type="Pfam" id="PF00248"/>
    </source>
</evidence>
<gene>
    <name evidence="2" type="ORF">EGH21_15235</name>
</gene>
<organism evidence="2 3">
    <name type="scientific">Haloarcula rubra</name>
    <dbReference type="NCBI Taxonomy" id="2487747"/>
    <lineage>
        <taxon>Archaea</taxon>
        <taxon>Methanobacteriati</taxon>
        <taxon>Methanobacteriota</taxon>
        <taxon>Stenosarchaea group</taxon>
        <taxon>Halobacteria</taxon>
        <taxon>Halobacteriales</taxon>
        <taxon>Haloarculaceae</taxon>
        <taxon>Haloarcula</taxon>
    </lineage>
</organism>
<dbReference type="GO" id="GO:0016491">
    <property type="term" value="F:oxidoreductase activity"/>
    <property type="evidence" value="ECO:0007669"/>
    <property type="project" value="InterPro"/>
</dbReference>
<dbReference type="InterPro" id="IPR036812">
    <property type="entry name" value="NAD(P)_OxRdtase_dom_sf"/>
</dbReference>
<dbReference type="AlphaFoldDB" id="A0AAW4PS08"/>
<dbReference type="Proteomes" id="UP001430377">
    <property type="component" value="Unassembled WGS sequence"/>
</dbReference>
<feature type="domain" description="NADP-dependent oxidoreductase" evidence="1">
    <location>
        <begin position="14"/>
        <end position="75"/>
    </location>
</feature>
<evidence type="ECO:0000313" key="2">
    <source>
        <dbReference type="EMBL" id="MBX0324383.1"/>
    </source>
</evidence>
<dbReference type="RefSeq" id="WP_220619338.1">
    <property type="nucleotide sequence ID" value="NZ_RKLR01000006.1"/>
</dbReference>
<comment type="caution">
    <text evidence="2">The sequence shown here is derived from an EMBL/GenBank/DDBJ whole genome shotgun (WGS) entry which is preliminary data.</text>
</comment>
<name>A0AAW4PS08_9EURY</name>
<dbReference type="InterPro" id="IPR020471">
    <property type="entry name" value="AKR"/>
</dbReference>
<dbReference type="EMBL" id="RKLR01000006">
    <property type="protein sequence ID" value="MBX0324383.1"/>
    <property type="molecule type" value="Genomic_DNA"/>
</dbReference>
<evidence type="ECO:0000313" key="3">
    <source>
        <dbReference type="Proteomes" id="UP001430377"/>
    </source>
</evidence>